<evidence type="ECO:0000313" key="4">
    <source>
        <dbReference type="EMBL" id="CAA0103848.1"/>
    </source>
</evidence>
<protein>
    <submittedName>
        <fullName evidence="4">Putative PPE family protein PPE42</fullName>
    </submittedName>
</protein>
<evidence type="ECO:0000259" key="3">
    <source>
        <dbReference type="Pfam" id="PF08237"/>
    </source>
</evidence>
<dbReference type="AlphaFoldDB" id="A0A5S9PIJ8"/>
<dbReference type="EMBL" id="CACSIP010000009">
    <property type="protein sequence ID" value="CAA0103848.1"/>
    <property type="molecule type" value="Genomic_DNA"/>
</dbReference>
<dbReference type="InterPro" id="IPR013228">
    <property type="entry name" value="PE-PPE_C"/>
</dbReference>
<feature type="compositionally biased region" description="Low complexity" evidence="1">
    <location>
        <begin position="353"/>
        <end position="367"/>
    </location>
</feature>
<sequence length="390" mass="41239">MGLAVGAALLPLLAVSTAGAATVPPVPSPATVLTIFPWEGSMEDELQGTLCQAPNNCVRVDQSLWDPNGLASIETAIDTTLGTKVVFSYSEGARSITDWLDEHADDPDAPSPDELSFVFIGNPTRAYGGSDSKVMPQTQYQVIDISRQYDTASDFPDNPLNLLSLLNSLAAFTVIHTDYEDVDMHDPANIVWKEGNTTYVFVPTENLPLLEPLRRLGLTGLADALNGPLKEIVERGYDRSYLPAAEEEPASTPALSIPLAADPATPSVDAKPGEQNVDRNDSGVISTVAATSASDVADHADREEPPNSEAGETDAAGINAEEAAAMASDAKQSTAVRTAEDSTEPTTEDKKSGGTATTGAETDGATTTKDEDRKRTSSDDVRDKATDRDE</sequence>
<keyword evidence="5" id="KW-1185">Reference proteome</keyword>
<keyword evidence="2" id="KW-0732">Signal</keyword>
<dbReference type="Pfam" id="PF08237">
    <property type="entry name" value="PE-PPE"/>
    <property type="match status" value="1"/>
</dbReference>
<evidence type="ECO:0000256" key="1">
    <source>
        <dbReference type="SAM" id="MobiDB-lite"/>
    </source>
</evidence>
<feature type="region of interest" description="Disordered" evidence="1">
    <location>
        <begin position="245"/>
        <end position="390"/>
    </location>
</feature>
<feature type="signal peptide" evidence="2">
    <location>
        <begin position="1"/>
        <end position="20"/>
    </location>
</feature>
<proteinExistence type="predicted"/>
<gene>
    <name evidence="4" type="ORF">AELLOGFF_03460</name>
</gene>
<accession>A0A5S9PIJ8</accession>
<organism evidence="4 5">
    <name type="scientific">Mycolicibacterium vanbaalenii</name>
    <name type="common">Mycobacterium vanbaalenii</name>
    <dbReference type="NCBI Taxonomy" id="110539"/>
    <lineage>
        <taxon>Bacteria</taxon>
        <taxon>Bacillati</taxon>
        <taxon>Actinomycetota</taxon>
        <taxon>Actinomycetes</taxon>
        <taxon>Mycobacteriales</taxon>
        <taxon>Mycobacteriaceae</taxon>
        <taxon>Mycolicibacterium</taxon>
    </lineage>
</organism>
<evidence type="ECO:0000313" key="5">
    <source>
        <dbReference type="Proteomes" id="UP000430146"/>
    </source>
</evidence>
<feature type="domain" description="PE-PPE" evidence="3">
    <location>
        <begin position="58"/>
        <end position="238"/>
    </location>
</feature>
<feature type="compositionally biased region" description="Basic and acidic residues" evidence="1">
    <location>
        <begin position="296"/>
        <end position="305"/>
    </location>
</feature>
<feature type="compositionally biased region" description="Low complexity" evidence="1">
    <location>
        <begin position="286"/>
        <end position="295"/>
    </location>
</feature>
<feature type="compositionally biased region" description="Basic and acidic residues" evidence="1">
    <location>
        <begin position="368"/>
        <end position="390"/>
    </location>
</feature>
<dbReference type="Proteomes" id="UP000430146">
    <property type="component" value="Unassembled WGS sequence"/>
</dbReference>
<feature type="compositionally biased region" description="Low complexity" evidence="1">
    <location>
        <begin position="315"/>
        <end position="335"/>
    </location>
</feature>
<name>A0A5S9PIJ8_MYCVN</name>
<feature type="chain" id="PRO_5024988662" evidence="2">
    <location>
        <begin position="21"/>
        <end position="390"/>
    </location>
</feature>
<reference evidence="4 5" key="1">
    <citation type="submission" date="2019-11" db="EMBL/GenBank/DDBJ databases">
        <authorList>
            <person name="Holert J."/>
        </authorList>
    </citation>
    <scope>NUCLEOTIDE SEQUENCE [LARGE SCALE GENOMIC DNA]</scope>
    <source>
        <strain evidence="4">BC8_1</strain>
    </source>
</reference>
<evidence type="ECO:0000256" key="2">
    <source>
        <dbReference type="SAM" id="SignalP"/>
    </source>
</evidence>